<dbReference type="PANTHER" id="PTHR46599:SF3">
    <property type="entry name" value="PIGGYBAC TRANSPOSABLE ELEMENT-DERIVED PROTEIN 4"/>
    <property type="match status" value="1"/>
</dbReference>
<evidence type="ECO:0000313" key="2">
    <source>
        <dbReference type="Proteomes" id="UP000469452"/>
    </source>
</evidence>
<proteinExistence type="predicted"/>
<dbReference type="Proteomes" id="UP000469452">
    <property type="component" value="Unassembled WGS sequence"/>
</dbReference>
<protein>
    <recommendedName>
        <fullName evidence="3">PiggyBac transposable element-derived protein domain-containing protein</fullName>
    </recommendedName>
</protein>
<dbReference type="EMBL" id="VJMI01014532">
    <property type="protein sequence ID" value="KAF0741184.1"/>
    <property type="molecule type" value="Genomic_DNA"/>
</dbReference>
<evidence type="ECO:0008006" key="3">
    <source>
        <dbReference type="Google" id="ProtNLM"/>
    </source>
</evidence>
<name>A0A6A5A6Z1_APHAT</name>
<evidence type="ECO:0000313" key="1">
    <source>
        <dbReference type="EMBL" id="KAF0741184.1"/>
    </source>
</evidence>
<dbReference type="VEuPathDB" id="FungiDB:H257_06190"/>
<accession>A0A6A5A6Z1</accession>
<sequence>MQNRLGWCKALDNGSKQRPAHVAKGHFRMAQSKTNPQMVAIGWVDTKPVYFLASGLSTEPTHVGRRDKVSSEKAATPAFECIQCVLLTSTYLSGMNGCDRHDQLRLHSYSVQRFIDMAIVNAYIVHKEVAERLGERPFSHRKFIVVWPSLGSQQLTLEAQAPRIKYVSNPQPS</sequence>
<dbReference type="PANTHER" id="PTHR46599">
    <property type="entry name" value="PIGGYBAC TRANSPOSABLE ELEMENT-DERIVED PROTEIN 4"/>
    <property type="match status" value="1"/>
</dbReference>
<reference evidence="1 2" key="1">
    <citation type="submission" date="2019-06" db="EMBL/GenBank/DDBJ databases">
        <title>Genomics analysis of Aphanomyces spp. identifies a new class of oomycete effector associated with host adaptation.</title>
        <authorList>
            <person name="Gaulin E."/>
        </authorList>
    </citation>
    <scope>NUCLEOTIDE SEQUENCE [LARGE SCALE GENOMIC DNA]</scope>
    <source>
        <strain evidence="1 2">E</strain>
    </source>
</reference>
<gene>
    <name evidence="1" type="ORF">AaE_008695</name>
</gene>
<organism evidence="1 2">
    <name type="scientific">Aphanomyces astaci</name>
    <name type="common">Crayfish plague agent</name>
    <dbReference type="NCBI Taxonomy" id="112090"/>
    <lineage>
        <taxon>Eukaryota</taxon>
        <taxon>Sar</taxon>
        <taxon>Stramenopiles</taxon>
        <taxon>Oomycota</taxon>
        <taxon>Saprolegniomycetes</taxon>
        <taxon>Saprolegniales</taxon>
        <taxon>Verrucalvaceae</taxon>
        <taxon>Aphanomyces</taxon>
    </lineage>
</organism>
<comment type="caution">
    <text evidence="1">The sequence shown here is derived from an EMBL/GenBank/DDBJ whole genome shotgun (WGS) entry which is preliminary data.</text>
</comment>
<dbReference type="AlphaFoldDB" id="A0A6A5A6Z1"/>